<evidence type="ECO:0000256" key="1">
    <source>
        <dbReference type="SAM" id="Phobius"/>
    </source>
</evidence>
<keyword evidence="1" id="KW-0472">Membrane</keyword>
<accession>A0A016WPS5</accession>
<dbReference type="EMBL" id="JARK01000154">
    <property type="protein sequence ID" value="EYC41824.1"/>
    <property type="molecule type" value="Genomic_DNA"/>
</dbReference>
<feature type="transmembrane region" description="Helical" evidence="1">
    <location>
        <begin position="20"/>
        <end position="42"/>
    </location>
</feature>
<keyword evidence="3" id="KW-1185">Reference proteome</keyword>
<evidence type="ECO:0000313" key="2">
    <source>
        <dbReference type="EMBL" id="EYC41824.1"/>
    </source>
</evidence>
<comment type="caution">
    <text evidence="2">The sequence shown here is derived from an EMBL/GenBank/DDBJ whole genome shotgun (WGS) entry which is preliminary data.</text>
</comment>
<dbReference type="AlphaFoldDB" id="A0A016WPS5"/>
<evidence type="ECO:0000313" key="3">
    <source>
        <dbReference type="Proteomes" id="UP000024635"/>
    </source>
</evidence>
<gene>
    <name evidence="2" type="primary">Acey_s0554.g3363</name>
    <name evidence="2" type="ORF">Y032_0554g3363</name>
</gene>
<reference evidence="3" key="1">
    <citation type="journal article" date="2015" name="Nat. Genet.">
        <title>The genome and transcriptome of the zoonotic hookworm Ancylostoma ceylanicum identify infection-specific gene families.</title>
        <authorList>
            <person name="Schwarz E.M."/>
            <person name="Hu Y."/>
            <person name="Antoshechkin I."/>
            <person name="Miller M.M."/>
            <person name="Sternberg P.W."/>
            <person name="Aroian R.V."/>
        </authorList>
    </citation>
    <scope>NUCLEOTIDE SEQUENCE</scope>
    <source>
        <strain evidence="3">HY135</strain>
    </source>
</reference>
<dbReference type="Proteomes" id="UP000024635">
    <property type="component" value="Unassembled WGS sequence"/>
</dbReference>
<name>A0A016WPS5_9BILA</name>
<keyword evidence="1" id="KW-0812">Transmembrane</keyword>
<organism evidence="2 3">
    <name type="scientific">Ancylostoma ceylanicum</name>
    <dbReference type="NCBI Taxonomy" id="53326"/>
    <lineage>
        <taxon>Eukaryota</taxon>
        <taxon>Metazoa</taxon>
        <taxon>Ecdysozoa</taxon>
        <taxon>Nematoda</taxon>
        <taxon>Chromadorea</taxon>
        <taxon>Rhabditida</taxon>
        <taxon>Rhabditina</taxon>
        <taxon>Rhabditomorpha</taxon>
        <taxon>Strongyloidea</taxon>
        <taxon>Ancylostomatidae</taxon>
        <taxon>Ancylostomatinae</taxon>
        <taxon>Ancylostoma</taxon>
    </lineage>
</organism>
<sequence length="78" mass="8708">MDKVIEKTPDERGMIIEGAWQSIGIVFTIAISHIAISFRALLRNTGDELRLAAIDDDVTWQSIRIISTILISYIASSF</sequence>
<protein>
    <submittedName>
        <fullName evidence="2">Uncharacterized protein</fullName>
    </submittedName>
</protein>
<proteinExistence type="predicted"/>
<keyword evidence="1" id="KW-1133">Transmembrane helix</keyword>